<organism evidence="3 4">
    <name type="scientific">Shimia thalassica</name>
    <dbReference type="NCBI Taxonomy" id="1715693"/>
    <lineage>
        <taxon>Bacteria</taxon>
        <taxon>Pseudomonadati</taxon>
        <taxon>Pseudomonadota</taxon>
        <taxon>Alphaproteobacteria</taxon>
        <taxon>Rhodobacterales</taxon>
        <taxon>Roseobacteraceae</taxon>
    </lineage>
</organism>
<dbReference type="InterPro" id="IPR050659">
    <property type="entry name" value="Peptidase_M24B"/>
</dbReference>
<dbReference type="Pfam" id="PF01321">
    <property type="entry name" value="Creatinase_N"/>
    <property type="match status" value="1"/>
</dbReference>
<gene>
    <name evidence="3" type="ORF">PH7735_01002</name>
</gene>
<dbReference type="RefSeq" id="WP_058310170.1">
    <property type="nucleotide sequence ID" value="NZ_CYTW01000001.1"/>
</dbReference>
<dbReference type="CDD" id="cd01066">
    <property type="entry name" value="APP_MetAP"/>
    <property type="match status" value="1"/>
</dbReference>
<sequence length="388" mass="42830">MIPAPERGFTKAEFAARTVRAQTLMAEQGLDGLFLMTEPEVRYFTGFHTLFWQSPTRPWFLFVPASGKPIAVIPEIGAALMRQTWLDDIRTWSAPAPADDGLSLLVELLGPYAARGARVGVMKGHETMLRMPLGDYERLMSLLAGLKVQDATGLIRSLRMVKSEAEITKLRHICALGSDTFSSVPDFAFQGQAFEDTFRAFRRKALELGADDVPYLVGGADQGGYHDVISPPSRRPLQDGDIMMLDTGATWDGYFCDFDRNFAITRADDKSKQAYDTLWRATEAGIEAARPGATCRDLFHAMQNVISEMDDQGGDVGRLGHGLGMQLTEWPSHAAFDDTVIAENMVLTLEPSLGYGDGRIMVHEENIVVRANGAELLTRRAELELPVI</sequence>
<evidence type="ECO:0000313" key="4">
    <source>
        <dbReference type="Proteomes" id="UP000051870"/>
    </source>
</evidence>
<dbReference type="Pfam" id="PF00557">
    <property type="entry name" value="Peptidase_M24"/>
    <property type="match status" value="1"/>
</dbReference>
<dbReference type="AlphaFoldDB" id="A0A0P1ICE1"/>
<dbReference type="EC" id="3.4.-.-" evidence="3"/>
<evidence type="ECO:0000259" key="2">
    <source>
        <dbReference type="Pfam" id="PF01321"/>
    </source>
</evidence>
<dbReference type="GO" id="GO:0016787">
    <property type="term" value="F:hydrolase activity"/>
    <property type="evidence" value="ECO:0007669"/>
    <property type="project" value="UniProtKB-KW"/>
</dbReference>
<dbReference type="Gene3D" id="3.40.350.10">
    <property type="entry name" value="Creatinase/prolidase N-terminal domain"/>
    <property type="match status" value="1"/>
</dbReference>
<name>A0A0P1ICE1_9RHOB</name>
<proteinExistence type="predicted"/>
<dbReference type="STRING" id="1715693.PH7735_01002"/>
<dbReference type="Gene3D" id="3.90.230.10">
    <property type="entry name" value="Creatinase/methionine aminopeptidase superfamily"/>
    <property type="match status" value="1"/>
</dbReference>
<dbReference type="InterPro" id="IPR029149">
    <property type="entry name" value="Creatin/AminoP/Spt16_N"/>
</dbReference>
<feature type="domain" description="Creatinase N-terminal" evidence="2">
    <location>
        <begin position="18"/>
        <end position="161"/>
    </location>
</feature>
<accession>A0A0P1ICE1</accession>
<dbReference type="EMBL" id="CYTW01000001">
    <property type="protein sequence ID" value="CUJ88929.1"/>
    <property type="molecule type" value="Genomic_DNA"/>
</dbReference>
<dbReference type="PANTHER" id="PTHR46112:SF2">
    <property type="entry name" value="XAA-PRO AMINOPEPTIDASE P-RELATED"/>
    <property type="match status" value="1"/>
</dbReference>
<keyword evidence="4" id="KW-1185">Reference proteome</keyword>
<reference evidence="4" key="1">
    <citation type="submission" date="2015-09" db="EMBL/GenBank/DDBJ databases">
        <authorList>
            <person name="Rodrigo-Torres Lidia"/>
            <person name="Arahal R.David."/>
        </authorList>
    </citation>
    <scope>NUCLEOTIDE SEQUENCE [LARGE SCALE GENOMIC DNA]</scope>
    <source>
        <strain evidence="4">CECT 7735</strain>
    </source>
</reference>
<dbReference type="SUPFAM" id="SSF53092">
    <property type="entry name" value="Creatinase/prolidase N-terminal domain"/>
    <property type="match status" value="1"/>
</dbReference>
<dbReference type="SUPFAM" id="SSF55920">
    <property type="entry name" value="Creatinase/aminopeptidase"/>
    <property type="match status" value="1"/>
</dbReference>
<dbReference type="Proteomes" id="UP000051870">
    <property type="component" value="Unassembled WGS sequence"/>
</dbReference>
<dbReference type="InterPro" id="IPR000994">
    <property type="entry name" value="Pept_M24"/>
</dbReference>
<evidence type="ECO:0000313" key="3">
    <source>
        <dbReference type="EMBL" id="CUJ88929.1"/>
    </source>
</evidence>
<dbReference type="InterPro" id="IPR000587">
    <property type="entry name" value="Creatinase_N"/>
</dbReference>
<keyword evidence="3" id="KW-0378">Hydrolase</keyword>
<dbReference type="PANTHER" id="PTHR46112">
    <property type="entry name" value="AMINOPEPTIDASE"/>
    <property type="match status" value="1"/>
</dbReference>
<protein>
    <submittedName>
        <fullName evidence="3">Putative peptidase</fullName>
        <ecNumber evidence="3">3.4.-.-</ecNumber>
    </submittedName>
</protein>
<feature type="domain" description="Peptidase M24" evidence="1">
    <location>
        <begin position="174"/>
        <end position="369"/>
    </location>
</feature>
<dbReference type="InterPro" id="IPR036005">
    <property type="entry name" value="Creatinase/aminopeptidase-like"/>
</dbReference>
<evidence type="ECO:0000259" key="1">
    <source>
        <dbReference type="Pfam" id="PF00557"/>
    </source>
</evidence>
<dbReference type="GeneID" id="83880067"/>